<dbReference type="Pfam" id="PF12937">
    <property type="entry name" value="F-box-like"/>
    <property type="match status" value="1"/>
</dbReference>
<dbReference type="PROSITE" id="PS50181">
    <property type="entry name" value="FBOX"/>
    <property type="match status" value="1"/>
</dbReference>
<evidence type="ECO:0008006" key="5">
    <source>
        <dbReference type="Google" id="ProtNLM"/>
    </source>
</evidence>
<evidence type="ECO:0000259" key="2">
    <source>
        <dbReference type="PROSITE" id="PS51184"/>
    </source>
</evidence>
<evidence type="ECO:0000313" key="4">
    <source>
        <dbReference type="Proteomes" id="UP000253472"/>
    </source>
</evidence>
<dbReference type="SUPFAM" id="SSF81383">
    <property type="entry name" value="F-box domain"/>
    <property type="match status" value="1"/>
</dbReference>
<comment type="caution">
    <text evidence="3">The sequence shown here is derived from an EMBL/GenBank/DDBJ whole genome shotgun (WGS) entry which is preliminary data.</text>
</comment>
<name>A0A367XZD3_9ASCO</name>
<gene>
    <name evidence="3" type="ORF">Cantr_07683</name>
</gene>
<dbReference type="PROSITE" id="PS51184">
    <property type="entry name" value="JMJC"/>
    <property type="match status" value="1"/>
</dbReference>
<dbReference type="SMART" id="SM00256">
    <property type="entry name" value="FBOX"/>
    <property type="match status" value="1"/>
</dbReference>
<feature type="domain" description="F-box" evidence="1">
    <location>
        <begin position="66"/>
        <end position="113"/>
    </location>
</feature>
<evidence type="ECO:0000313" key="3">
    <source>
        <dbReference type="EMBL" id="RCK58759.1"/>
    </source>
</evidence>
<dbReference type="OrthoDB" id="424465at2759"/>
<dbReference type="SMART" id="SM00558">
    <property type="entry name" value="JmjC"/>
    <property type="match status" value="1"/>
</dbReference>
<dbReference type="AlphaFoldDB" id="A0A367XZD3"/>
<dbReference type="PANTHER" id="PTHR12480">
    <property type="entry name" value="ARGININE DEMETHYLASE AND LYSYL-HYDROXYLASE JMJD"/>
    <property type="match status" value="1"/>
</dbReference>
<dbReference type="Pfam" id="PF13621">
    <property type="entry name" value="Cupin_8"/>
    <property type="match status" value="1"/>
</dbReference>
<evidence type="ECO:0000259" key="1">
    <source>
        <dbReference type="PROSITE" id="PS50181"/>
    </source>
</evidence>
<protein>
    <recommendedName>
        <fullName evidence="5">F-box protein</fullName>
    </recommendedName>
</protein>
<dbReference type="STRING" id="5486.A0A367XZD3"/>
<dbReference type="PANTHER" id="PTHR12480:SF21">
    <property type="entry name" value="JMJC DOMAIN-CONTAINING PROTEIN 8"/>
    <property type="match status" value="1"/>
</dbReference>
<dbReference type="InterPro" id="IPR003347">
    <property type="entry name" value="JmjC_dom"/>
</dbReference>
<organism evidence="3 4">
    <name type="scientific">Candida viswanathii</name>
    <dbReference type="NCBI Taxonomy" id="5486"/>
    <lineage>
        <taxon>Eukaryota</taxon>
        <taxon>Fungi</taxon>
        <taxon>Dikarya</taxon>
        <taxon>Ascomycota</taxon>
        <taxon>Saccharomycotina</taxon>
        <taxon>Pichiomycetes</taxon>
        <taxon>Debaryomycetaceae</taxon>
        <taxon>Candida/Lodderomyces clade</taxon>
        <taxon>Candida</taxon>
    </lineage>
</organism>
<dbReference type="Gene3D" id="2.60.120.650">
    <property type="entry name" value="Cupin"/>
    <property type="match status" value="1"/>
</dbReference>
<dbReference type="Gene3D" id="1.20.1280.50">
    <property type="match status" value="1"/>
</dbReference>
<dbReference type="InterPro" id="IPR001810">
    <property type="entry name" value="F-box_dom"/>
</dbReference>
<accession>A0A367XZD3</accession>
<dbReference type="EMBL" id="QLNQ01000027">
    <property type="protein sequence ID" value="RCK58759.1"/>
    <property type="molecule type" value="Genomic_DNA"/>
</dbReference>
<dbReference type="InterPro" id="IPR036047">
    <property type="entry name" value="F-box-like_dom_sf"/>
</dbReference>
<dbReference type="GO" id="GO:0000987">
    <property type="term" value="F:cis-regulatory region sequence-specific DNA binding"/>
    <property type="evidence" value="ECO:0007669"/>
    <property type="project" value="TreeGrafter"/>
</dbReference>
<dbReference type="SUPFAM" id="SSF51197">
    <property type="entry name" value="Clavaminate synthase-like"/>
    <property type="match status" value="1"/>
</dbReference>
<dbReference type="Proteomes" id="UP000253472">
    <property type="component" value="Unassembled WGS sequence"/>
</dbReference>
<dbReference type="GO" id="GO:0005634">
    <property type="term" value="C:nucleus"/>
    <property type="evidence" value="ECO:0007669"/>
    <property type="project" value="TreeGrafter"/>
</dbReference>
<dbReference type="InterPro" id="IPR050910">
    <property type="entry name" value="JMJD6_ArgDemeth/LysHydrox"/>
</dbReference>
<dbReference type="InterPro" id="IPR041667">
    <property type="entry name" value="Cupin_8"/>
</dbReference>
<feature type="domain" description="JmjC" evidence="2">
    <location>
        <begin position="282"/>
        <end position="455"/>
    </location>
</feature>
<proteinExistence type="predicted"/>
<reference evidence="3 4" key="1">
    <citation type="submission" date="2018-06" db="EMBL/GenBank/DDBJ databases">
        <title>Whole genome sequencing of Candida tropicalis (genome annotated by CSBL at Korea University).</title>
        <authorList>
            <person name="Ahn J."/>
        </authorList>
    </citation>
    <scope>NUCLEOTIDE SEQUENCE [LARGE SCALE GENOMIC DNA]</scope>
    <source>
        <strain evidence="3 4">ATCC 20962</strain>
    </source>
</reference>
<keyword evidence="4" id="KW-1185">Reference proteome</keyword>
<sequence length="577" mass="65344">MPVTTQMTIEPQAKRQKRVPYTYPSQKRTISIYSVASKHPLNVKPSGNSLLLGTNPELLQQKQNSLGKLHVLPDELIMEVISYVPDVESLLSLSHTSRVLYAFLYDEETWKKVYMRNIQHYDALAWLGSWRNTVLNIRGESDVAVQMPENLVCSDLLYRPFQCSQIDYTKLFARIIKEEETYHRDAILGQLGSLPHGRIQRIKESEMGLDEFNTTYHDTPFILVNDDGSGRWPRWDFDTLVSRFPDITFTQESVRWKLGKYAQYLHNNKDESPLYLFDCKSDAMSVLRKEYDAPAIFQEDLFTVFNNTSAGDGDDNAGYNCRPDHAWIIIGLARSGSTFHKDPNSTSAWNAAIVGRKIWIMLPPHVTPPGVGTDDAESEVTSPVSVAEWVLSGFFNDATKIEECVIGVTFPGECMHVPSGWWHTVINIDDSIAITQNFVPCSKLAPVLNFLKNKPDQISGFRLKEIKQCLDVIVKESGDVVLKEFLGACEKLGKDDLDEDCGELAHLPRTPVFEVFKQLLVNNGKEELLNDALEKLEKIELKNYEIETGKSKAWCSLTETNTMSGGFTFGFDESDDE</sequence>